<proteinExistence type="predicted"/>
<protein>
    <submittedName>
        <fullName evidence="2">Protein AKNAD1</fullName>
    </submittedName>
</protein>
<organism evidence="1 2">
    <name type="scientific">Castor canadensis</name>
    <name type="common">American beaver</name>
    <dbReference type="NCBI Taxonomy" id="51338"/>
    <lineage>
        <taxon>Eukaryota</taxon>
        <taxon>Metazoa</taxon>
        <taxon>Chordata</taxon>
        <taxon>Craniata</taxon>
        <taxon>Vertebrata</taxon>
        <taxon>Euteleostomi</taxon>
        <taxon>Mammalia</taxon>
        <taxon>Eutheria</taxon>
        <taxon>Euarchontoglires</taxon>
        <taxon>Glires</taxon>
        <taxon>Rodentia</taxon>
        <taxon>Castorimorpha</taxon>
        <taxon>Castoridae</taxon>
        <taxon>Castor</taxon>
    </lineage>
</organism>
<keyword evidence="1" id="KW-1185">Reference proteome</keyword>
<name>A0AC58KJS6_CASCN</name>
<reference evidence="2" key="1">
    <citation type="submission" date="2025-08" db="UniProtKB">
        <authorList>
            <consortium name="RefSeq"/>
        </authorList>
    </citation>
    <scope>IDENTIFICATION</scope>
</reference>
<dbReference type="Proteomes" id="UP001732720">
    <property type="component" value="Chromosome 12"/>
</dbReference>
<accession>A0AC58KJS6</accession>
<sequence length="778" mass="87124">MDDTDFSEDTTCKQQEDLPYDEDLSQMKTCNDYNLTSRNGFLDVSGQVMLTGNDLHGKTAQNDTCPSPAMALTWDKIIENTVNKKRDREKWFSRTHFPANKGDSSKSNISDILLHHLSAQQFFRGQGIDCRTLPEASAADSVDEAAVIKNIISHYVKNSWPKESTPEFREQPNPKGDGEDSNNPSCSSSMVAGNTSGLEEPVATRESGHQVNFNFLTTIKGPSDKEKGCLGQAPLKQLPEKASSSNGFKNDQGQVQSQHLDFCKVTPRVKIPKNAVINKPLLIAKQASFSPKLRNQSMIGQDILDTMSRSKCVEKQHLEQKRKMTESSQQIQPQPIRSCSAVESETSFLKLTSISWKDLPSSSSSIFQKIFQGKQMCQKLKEQTDQLKTKVQEFSKRIKQDSLCHLQDRSMVLERLQGHLEVLEQDFVPTREKHLALKQQVLKHESPALGNFDPEREIFRLEMLLEGIKEKTEESRCTSVLSPPMNPLVIPDDSSRWHEGLGDSECHPPIGCLRVAWVLTCFVTSHGTAVLRAGLLCALQVTQECGAPQEEPDWHTKQNMEEKDHRRNCGRFLSVIHKKGLYQDSSPGSDIKLSFCSDSGTGLQNNKCEDCSTQIHNSQRACSGEPLKEFHYRYNTPGQYYLNHSGRGASVQPPSLDESKNSSPPCLKPKRICPQRVNSKPFQDKCEPMPQKKNPKTFMTFSSALAIPSTHLHSCRISGSKSLCDFNSTKETESKMLNSALDQALKTATILKKSTDQMIKAIAEDLAKAQRLRNGLKF</sequence>
<evidence type="ECO:0000313" key="2">
    <source>
        <dbReference type="RefSeq" id="XP_073905152.1"/>
    </source>
</evidence>
<dbReference type="RefSeq" id="XP_073905152.1">
    <property type="nucleotide sequence ID" value="XM_074049051.1"/>
</dbReference>
<evidence type="ECO:0000313" key="1">
    <source>
        <dbReference type="Proteomes" id="UP001732720"/>
    </source>
</evidence>
<gene>
    <name evidence="2" type="primary">Aknad1</name>
</gene>